<sequence length="56" mass="6090">MRARGGAPRNASDFVMAKRTRRGRRGGRLPRRAGQDLRDQLPAIVSTGLNAPCSTL</sequence>
<feature type="region of interest" description="Disordered" evidence="1">
    <location>
        <begin position="1"/>
        <end position="40"/>
    </location>
</feature>
<feature type="compositionally biased region" description="Basic residues" evidence="1">
    <location>
        <begin position="18"/>
        <end position="31"/>
    </location>
</feature>
<dbReference type="KEGG" id="bct:GEM_5888"/>
<gene>
    <name evidence="2" type="ORF">GEM_5888</name>
</gene>
<evidence type="ECO:0000313" key="3">
    <source>
        <dbReference type="Proteomes" id="UP000032866"/>
    </source>
</evidence>
<proteinExistence type="predicted"/>
<dbReference type="Proteomes" id="UP000032866">
    <property type="component" value="Chromosome 2"/>
</dbReference>
<evidence type="ECO:0000256" key="1">
    <source>
        <dbReference type="SAM" id="MobiDB-lite"/>
    </source>
</evidence>
<protein>
    <submittedName>
        <fullName evidence="2">Uncharacterized protein</fullName>
    </submittedName>
</protein>
<name>A0A9W3K796_BURCE</name>
<dbReference type="AlphaFoldDB" id="A0A9W3K796"/>
<accession>A0A9W3K796</accession>
<evidence type="ECO:0000313" key="2">
    <source>
        <dbReference type="EMBL" id="AFQ52272.1"/>
    </source>
</evidence>
<dbReference type="EMBL" id="CP003775">
    <property type="protein sequence ID" value="AFQ52272.1"/>
    <property type="molecule type" value="Genomic_DNA"/>
</dbReference>
<organism evidence="2 3">
    <name type="scientific">Burkholderia cepacia GG4</name>
    <dbReference type="NCBI Taxonomy" id="1009846"/>
    <lineage>
        <taxon>Bacteria</taxon>
        <taxon>Pseudomonadati</taxon>
        <taxon>Pseudomonadota</taxon>
        <taxon>Betaproteobacteria</taxon>
        <taxon>Burkholderiales</taxon>
        <taxon>Burkholderiaceae</taxon>
        <taxon>Burkholderia</taxon>
        <taxon>Burkholderia cepacia complex</taxon>
    </lineage>
</organism>
<reference evidence="2 3" key="1">
    <citation type="journal article" date="2012" name="J. Bacteriol.">
        <title>Complete Genome Sequence of Burkholderia sp. Strain GG4, a Betaproteobacterium That Reduces 3-Oxo-N-Acylhomoserine Lactones and Produces Different N-Acylhomoserine Lactones.</title>
        <authorList>
            <person name="Hong K.W."/>
            <person name="Koh C.L."/>
            <person name="Sam C.K."/>
            <person name="Yin W.F."/>
            <person name="Chan K.G."/>
        </authorList>
    </citation>
    <scope>NUCLEOTIDE SEQUENCE [LARGE SCALE GENOMIC DNA]</scope>
    <source>
        <strain evidence="2 3">GG4</strain>
    </source>
</reference>